<dbReference type="GO" id="GO:0003676">
    <property type="term" value="F:nucleic acid binding"/>
    <property type="evidence" value="ECO:0007669"/>
    <property type="project" value="InterPro"/>
</dbReference>
<feature type="domain" description="DDH" evidence="1">
    <location>
        <begin position="27"/>
        <end position="171"/>
    </location>
</feature>
<feature type="domain" description="DHHA1" evidence="2">
    <location>
        <begin position="233"/>
        <end position="335"/>
    </location>
</feature>
<evidence type="ECO:0000259" key="1">
    <source>
        <dbReference type="Pfam" id="PF01368"/>
    </source>
</evidence>
<evidence type="ECO:0000259" key="2">
    <source>
        <dbReference type="Pfam" id="PF02272"/>
    </source>
</evidence>
<accession>A0A351JTC9</accession>
<dbReference type="EMBL" id="DNHX01000020">
    <property type="protein sequence ID" value="HAZ29549.1"/>
    <property type="molecule type" value="Genomic_DNA"/>
</dbReference>
<proteinExistence type="predicted"/>
<name>A0A351JTC9_UNCKA</name>
<dbReference type="PANTHER" id="PTHR47618">
    <property type="entry name" value="BIFUNCTIONAL OLIGORIBONUCLEASE AND PAP PHOSPHATASE NRNA"/>
    <property type="match status" value="1"/>
</dbReference>
<sequence>MRTLKMPEKTNSAPQEILSVVKSAKNVLLIMDSRFDFDALCSTLAFSDFLKQLSVKHTCIFGYDIPTKVKGRFDTSRITENVNVQTYNYAPHDLIVFLDSGTVGHLVKTHDYVPPANIPSINIDHHAGNPHYGTYNYVKETTSTSSALFDLFRAWHVDITKAMANYLLAAIVTDSGLLQYSSTNQVELQKVIDLMNLGADYHGFMRYLTQNEAYEDMVVKGIIYANLVFDRQNKFAYSVLNQADIDKKQIKEFSVVPADVIKKLADTDFVFVIRTDPETPGSWYISLRSHNPEFDVLHIAQQLGGGGHKVAAGCSISFTQAQTADEAVKVIIDLAKHT</sequence>
<dbReference type="AlphaFoldDB" id="A0A351JTC9"/>
<gene>
    <name evidence="3" type="ORF">DCY43_02240</name>
</gene>
<organism evidence="3 4">
    <name type="scientific">candidate division WWE3 bacterium</name>
    <dbReference type="NCBI Taxonomy" id="2053526"/>
    <lineage>
        <taxon>Bacteria</taxon>
        <taxon>Katanobacteria</taxon>
    </lineage>
</organism>
<dbReference type="InterPro" id="IPR038763">
    <property type="entry name" value="DHH_sf"/>
</dbReference>
<dbReference type="Gene3D" id="3.90.1640.10">
    <property type="entry name" value="inorganic pyrophosphatase (n-terminal core)"/>
    <property type="match status" value="1"/>
</dbReference>
<dbReference type="InterPro" id="IPR003156">
    <property type="entry name" value="DHHA1_dom"/>
</dbReference>
<dbReference type="Proteomes" id="UP000264072">
    <property type="component" value="Unassembled WGS sequence"/>
</dbReference>
<dbReference type="PANTHER" id="PTHR47618:SF1">
    <property type="entry name" value="BIFUNCTIONAL OLIGORIBONUCLEASE AND PAP PHOSPHATASE NRNA"/>
    <property type="match status" value="1"/>
</dbReference>
<comment type="caution">
    <text evidence="3">The sequence shown here is derived from an EMBL/GenBank/DDBJ whole genome shotgun (WGS) entry which is preliminary data.</text>
</comment>
<protein>
    <submittedName>
        <fullName evidence="3">Uncharacterized protein</fullName>
    </submittedName>
</protein>
<dbReference type="InterPro" id="IPR001667">
    <property type="entry name" value="DDH_dom"/>
</dbReference>
<dbReference type="InterPro" id="IPR051319">
    <property type="entry name" value="Oligoribo/pAp-PDE_c-di-AMP_PDE"/>
</dbReference>
<evidence type="ECO:0000313" key="3">
    <source>
        <dbReference type="EMBL" id="HAZ29549.1"/>
    </source>
</evidence>
<dbReference type="Pfam" id="PF01368">
    <property type="entry name" value="DHH"/>
    <property type="match status" value="1"/>
</dbReference>
<evidence type="ECO:0000313" key="4">
    <source>
        <dbReference type="Proteomes" id="UP000264072"/>
    </source>
</evidence>
<dbReference type="SUPFAM" id="SSF64182">
    <property type="entry name" value="DHH phosphoesterases"/>
    <property type="match status" value="1"/>
</dbReference>
<reference evidence="3 4" key="1">
    <citation type="journal article" date="2018" name="Nat. Biotechnol.">
        <title>A standardized bacterial taxonomy based on genome phylogeny substantially revises the tree of life.</title>
        <authorList>
            <person name="Parks D.H."/>
            <person name="Chuvochina M."/>
            <person name="Waite D.W."/>
            <person name="Rinke C."/>
            <person name="Skarshewski A."/>
            <person name="Chaumeil P.A."/>
            <person name="Hugenholtz P."/>
        </authorList>
    </citation>
    <scope>NUCLEOTIDE SEQUENCE [LARGE SCALE GENOMIC DNA]</scope>
    <source>
        <strain evidence="3">UBA10185</strain>
    </source>
</reference>
<dbReference type="Gene3D" id="3.10.310.30">
    <property type="match status" value="1"/>
</dbReference>
<dbReference type="Pfam" id="PF02272">
    <property type="entry name" value="DHHA1"/>
    <property type="match status" value="1"/>
</dbReference>